<dbReference type="Proteomes" id="UP000800200">
    <property type="component" value="Unassembled WGS sequence"/>
</dbReference>
<dbReference type="InterPro" id="IPR053157">
    <property type="entry name" value="Sterol_Uptake_Regulator"/>
</dbReference>
<evidence type="ECO:0000259" key="2">
    <source>
        <dbReference type="PROSITE" id="PS50048"/>
    </source>
</evidence>
<protein>
    <recommendedName>
        <fullName evidence="2">Zn(2)-C6 fungal-type domain-containing protein</fullName>
    </recommendedName>
</protein>
<dbReference type="Pfam" id="PF00172">
    <property type="entry name" value="Zn_clus"/>
    <property type="match status" value="1"/>
</dbReference>
<dbReference type="PROSITE" id="PS00463">
    <property type="entry name" value="ZN2_CY6_FUNGAL_1"/>
    <property type="match status" value="1"/>
</dbReference>
<dbReference type="PRINTS" id="PR00755">
    <property type="entry name" value="AFLATOXINBRP"/>
</dbReference>
<gene>
    <name evidence="3" type="ORF">K469DRAFT_664536</name>
</gene>
<sequence>MPPRRAHKKSRNGCDICRQRRVKCDEQEPPCARCFMRGIDCQFSRRSAMRQSSANSSVDCPAQAANSNAPIQSLEQRLNEAPASTLSTRLLELELLHYYSTRTYQGFALLSPDQGLWQVFAVEEALKFDFLMKEIFALAALHKATETPESALKYVTHALECQNEALALSRSALQNITQENSGAVFMFSIMTMVFAIVPPESVPGINFKSPLENTLAFFEFQKGTASLADLCKHWLGSGPFRWVFESKSSNNTVGVDDNFNAALTRLKELNNDYTTTNVSNPAIYSHAISSLSFCSIGSKGRIIAWLAMAGQGFMTKLKEDEPMALLILLHWAVLLETLGKLWWARNAGKRLVEDVAMLLEKVALRSSSCCGPRWAEAVGWARWKVGAGGGGECMMVVEAVEVAGEGIQRVPDSLNLR</sequence>
<accession>A0A6A6E657</accession>
<dbReference type="PANTHER" id="PTHR47784">
    <property type="entry name" value="STEROL UPTAKE CONTROL PROTEIN 2"/>
    <property type="match status" value="1"/>
</dbReference>
<dbReference type="OrthoDB" id="4937900at2759"/>
<dbReference type="EMBL" id="ML994631">
    <property type="protein sequence ID" value="KAF2186059.1"/>
    <property type="molecule type" value="Genomic_DNA"/>
</dbReference>
<evidence type="ECO:0000256" key="1">
    <source>
        <dbReference type="ARBA" id="ARBA00023242"/>
    </source>
</evidence>
<dbReference type="SUPFAM" id="SSF57701">
    <property type="entry name" value="Zn2/Cys6 DNA-binding domain"/>
    <property type="match status" value="1"/>
</dbReference>
<dbReference type="PANTHER" id="PTHR47784:SF10">
    <property type="entry name" value="TRANSCRIPTION FACTOR, PUTATIVE (AFU_ORTHOLOGUE AFUA_6G14150)-RELATED"/>
    <property type="match status" value="1"/>
</dbReference>
<evidence type="ECO:0000313" key="4">
    <source>
        <dbReference type="Proteomes" id="UP000800200"/>
    </source>
</evidence>
<reference evidence="3" key="1">
    <citation type="journal article" date="2020" name="Stud. Mycol.">
        <title>101 Dothideomycetes genomes: a test case for predicting lifestyles and emergence of pathogens.</title>
        <authorList>
            <person name="Haridas S."/>
            <person name="Albert R."/>
            <person name="Binder M."/>
            <person name="Bloem J."/>
            <person name="Labutti K."/>
            <person name="Salamov A."/>
            <person name="Andreopoulos B."/>
            <person name="Baker S."/>
            <person name="Barry K."/>
            <person name="Bills G."/>
            <person name="Bluhm B."/>
            <person name="Cannon C."/>
            <person name="Castanera R."/>
            <person name="Culley D."/>
            <person name="Daum C."/>
            <person name="Ezra D."/>
            <person name="Gonzalez J."/>
            <person name="Henrissat B."/>
            <person name="Kuo A."/>
            <person name="Liang C."/>
            <person name="Lipzen A."/>
            <person name="Lutzoni F."/>
            <person name="Magnuson J."/>
            <person name="Mondo S."/>
            <person name="Nolan M."/>
            <person name="Ohm R."/>
            <person name="Pangilinan J."/>
            <person name="Park H.-J."/>
            <person name="Ramirez L."/>
            <person name="Alfaro M."/>
            <person name="Sun H."/>
            <person name="Tritt A."/>
            <person name="Yoshinaga Y."/>
            <person name="Zwiers L.-H."/>
            <person name="Turgeon B."/>
            <person name="Goodwin S."/>
            <person name="Spatafora J."/>
            <person name="Crous P."/>
            <person name="Grigoriev I."/>
        </authorList>
    </citation>
    <scope>NUCLEOTIDE SEQUENCE</scope>
    <source>
        <strain evidence="3">CBS 207.26</strain>
    </source>
</reference>
<feature type="domain" description="Zn(2)-C6 fungal-type" evidence="2">
    <location>
        <begin position="13"/>
        <end position="43"/>
    </location>
</feature>
<dbReference type="GO" id="GO:0008270">
    <property type="term" value="F:zinc ion binding"/>
    <property type="evidence" value="ECO:0007669"/>
    <property type="project" value="InterPro"/>
</dbReference>
<dbReference type="InterPro" id="IPR036864">
    <property type="entry name" value="Zn2-C6_fun-type_DNA-bd_sf"/>
</dbReference>
<dbReference type="SMART" id="SM00066">
    <property type="entry name" value="GAL4"/>
    <property type="match status" value="1"/>
</dbReference>
<dbReference type="Gene3D" id="4.10.240.10">
    <property type="entry name" value="Zn(2)-C6 fungal-type DNA-binding domain"/>
    <property type="match status" value="1"/>
</dbReference>
<keyword evidence="4" id="KW-1185">Reference proteome</keyword>
<proteinExistence type="predicted"/>
<dbReference type="AlphaFoldDB" id="A0A6A6E657"/>
<keyword evidence="1" id="KW-0539">Nucleus</keyword>
<name>A0A6A6E657_9PEZI</name>
<dbReference type="CDD" id="cd00067">
    <property type="entry name" value="GAL4"/>
    <property type="match status" value="1"/>
</dbReference>
<dbReference type="GO" id="GO:0001228">
    <property type="term" value="F:DNA-binding transcription activator activity, RNA polymerase II-specific"/>
    <property type="evidence" value="ECO:0007669"/>
    <property type="project" value="TreeGrafter"/>
</dbReference>
<organism evidence="3 4">
    <name type="scientific">Zopfia rhizophila CBS 207.26</name>
    <dbReference type="NCBI Taxonomy" id="1314779"/>
    <lineage>
        <taxon>Eukaryota</taxon>
        <taxon>Fungi</taxon>
        <taxon>Dikarya</taxon>
        <taxon>Ascomycota</taxon>
        <taxon>Pezizomycotina</taxon>
        <taxon>Dothideomycetes</taxon>
        <taxon>Dothideomycetes incertae sedis</taxon>
        <taxon>Zopfiaceae</taxon>
        <taxon>Zopfia</taxon>
    </lineage>
</organism>
<dbReference type="InterPro" id="IPR001138">
    <property type="entry name" value="Zn2Cys6_DnaBD"/>
</dbReference>
<evidence type="ECO:0000313" key="3">
    <source>
        <dbReference type="EMBL" id="KAF2186059.1"/>
    </source>
</evidence>
<dbReference type="PROSITE" id="PS50048">
    <property type="entry name" value="ZN2_CY6_FUNGAL_2"/>
    <property type="match status" value="1"/>
</dbReference>